<evidence type="ECO:0000259" key="1">
    <source>
        <dbReference type="PROSITE" id="PS51186"/>
    </source>
</evidence>
<reference evidence="2 3" key="1">
    <citation type="submission" date="2019-12" db="EMBL/GenBank/DDBJ databases">
        <title>Devosia maris sp. nov., isolated from the deep seawater.</title>
        <authorList>
            <person name="Liu Y."/>
        </authorList>
    </citation>
    <scope>NUCLEOTIDE SEQUENCE [LARGE SCALE GENOMIC DNA]</scope>
    <source>
        <strain evidence="2 3">L53-10-65</strain>
    </source>
</reference>
<gene>
    <name evidence="2" type="ORF">GO014_01675</name>
</gene>
<feature type="domain" description="N-acetyltransferase" evidence="1">
    <location>
        <begin position="2"/>
        <end position="197"/>
    </location>
</feature>
<keyword evidence="3" id="KW-1185">Reference proteome</keyword>
<sequence>MLALRSYRPDDLDALYAICLQTGDASKDATELHSDHKLVGHIYSAPYGVLEPENVFVAEDDAGVAGYIVGTHDSNRFTQRLEQDWWPALRARYADPSGMTEADRGRIAAIMQPEKTPADIVAGYPAHIHMNLLSRLRGQRVGTRLLDMWVTQAKAAGVSGIHLGASASNSGGIAFWTRSGFTPLREEPGVVWFGMTL</sequence>
<dbReference type="PANTHER" id="PTHR13170">
    <property type="entry name" value="O-GLCNACASE"/>
    <property type="match status" value="1"/>
</dbReference>
<dbReference type="Proteomes" id="UP000438106">
    <property type="component" value="Unassembled WGS sequence"/>
</dbReference>
<dbReference type="GO" id="GO:0016231">
    <property type="term" value="F:beta-N-acetylglucosaminidase activity"/>
    <property type="evidence" value="ECO:0007669"/>
    <property type="project" value="TreeGrafter"/>
</dbReference>
<dbReference type="InterPro" id="IPR016181">
    <property type="entry name" value="Acyl_CoA_acyltransferase"/>
</dbReference>
<dbReference type="GO" id="GO:0009100">
    <property type="term" value="P:glycoprotein metabolic process"/>
    <property type="evidence" value="ECO:0007669"/>
    <property type="project" value="TreeGrafter"/>
</dbReference>
<organism evidence="2 3">
    <name type="scientific">Devosia marina</name>
    <dbReference type="NCBI Taxonomy" id="2683198"/>
    <lineage>
        <taxon>Bacteria</taxon>
        <taxon>Pseudomonadati</taxon>
        <taxon>Pseudomonadota</taxon>
        <taxon>Alphaproteobacteria</taxon>
        <taxon>Hyphomicrobiales</taxon>
        <taxon>Devosiaceae</taxon>
        <taxon>Devosia</taxon>
    </lineage>
</organism>
<dbReference type="Pfam" id="PF00583">
    <property type="entry name" value="Acetyltransf_1"/>
    <property type="match status" value="1"/>
</dbReference>
<dbReference type="InterPro" id="IPR051822">
    <property type="entry name" value="Glycosyl_Hydrolase_84"/>
</dbReference>
<protein>
    <submittedName>
        <fullName evidence="2">GNAT family N-acetyltransferase</fullName>
    </submittedName>
</protein>
<dbReference type="SUPFAM" id="SSF55729">
    <property type="entry name" value="Acyl-CoA N-acyltransferases (Nat)"/>
    <property type="match status" value="1"/>
</dbReference>
<dbReference type="EMBL" id="WQRF01000001">
    <property type="protein sequence ID" value="MVS97739.1"/>
    <property type="molecule type" value="Genomic_DNA"/>
</dbReference>
<accession>A0A7X3FNC6</accession>
<dbReference type="Gene3D" id="3.40.630.30">
    <property type="match status" value="1"/>
</dbReference>
<dbReference type="PROSITE" id="PS51186">
    <property type="entry name" value="GNAT"/>
    <property type="match status" value="1"/>
</dbReference>
<dbReference type="PANTHER" id="PTHR13170:SF16">
    <property type="entry name" value="PROTEIN O-GLCNACASE"/>
    <property type="match status" value="1"/>
</dbReference>
<dbReference type="InterPro" id="IPR000182">
    <property type="entry name" value="GNAT_dom"/>
</dbReference>
<comment type="caution">
    <text evidence="2">The sequence shown here is derived from an EMBL/GenBank/DDBJ whole genome shotgun (WGS) entry which is preliminary data.</text>
</comment>
<evidence type="ECO:0000313" key="3">
    <source>
        <dbReference type="Proteomes" id="UP000438106"/>
    </source>
</evidence>
<name>A0A7X3FNC6_9HYPH</name>
<proteinExistence type="predicted"/>
<keyword evidence="2" id="KW-0808">Transferase</keyword>
<dbReference type="RefSeq" id="WP_116590639.1">
    <property type="nucleotide sequence ID" value="NZ_WQRF01000001.1"/>
</dbReference>
<evidence type="ECO:0000313" key="2">
    <source>
        <dbReference type="EMBL" id="MVS97739.1"/>
    </source>
</evidence>
<dbReference type="AlphaFoldDB" id="A0A7X3FNC6"/>
<dbReference type="GO" id="GO:0016747">
    <property type="term" value="F:acyltransferase activity, transferring groups other than amino-acyl groups"/>
    <property type="evidence" value="ECO:0007669"/>
    <property type="project" value="InterPro"/>
</dbReference>